<proteinExistence type="inferred from homology"/>
<dbReference type="OrthoDB" id="66881at2759"/>
<keyword evidence="4" id="KW-0560">Oxidoreductase</keyword>
<keyword evidence="8" id="KW-1185">Reference proteome</keyword>
<sequence length="747" mass="83524">MTTRNGRVIGKDVCIVGTGMVGLAAIKNLKEEGLNPTAFTKDDANAFTDFPMPDEFPTHPPAKDLGKYMEAYAKEFDLHPHIRYSEAVTKVRRDDRDENWLVTARNTKTGKEETHRFDRLVLATGILNSKRDVDIKGQEKFAGEVIHSREFKDPNKYKGKNVLVVGIGATGADTLVFLKQAGAGKLYSSHRGQYWVLPRNVKGKAFDHSMSRRMGYVVRYIASCSAFLCAWLMGKGLTSARMQAFPFLKDVPAFAPDRPPPSLLSRVPFFSDHLPYYIRDGHVESVRGVREVVGPRSVVLTDGRRVDELDAIIVCTGYQYDLSLLQQGGRGDPTDPAGAPDGYARVLAAPHNAAGERFARLYRGFISEQYPESLAVLGHMLMLKGPFVTNDLLSMALASVWSGGYPLPTAAEMRADIDGQYAFVCAALRSAPVPYWGFRLDSRATYRWLNDAAGTGINERLGSWGWQGWKFWLRHGRLHHLLMEGVDVPAVYRLFETGRGRKPWPGALEHIKKINEEVKQMGKRWEEEQKDDKRKQTSARILHLCTLSSHSPNPLDLATLAIRSQDEPGRSTETPLELTQSLNRRHETSLDLSFSMAKDCINDGNVNTCEKPSDNTRITIIVIVVSVLVVILATVGVVLFLHFRRTRMDKKEDKAFEAERAEYGMDYLPEPRQRQQQQQQQQQRHARVDDATDDELQAPAPRRNSLQSLARSIRALDSGANTTRDSSRDPFGDGSTASGGHKPPAGY</sequence>
<comment type="caution">
    <text evidence="7">The sequence shown here is derived from an EMBL/GenBank/DDBJ whole genome shotgun (WGS) entry which is preliminary data.</text>
</comment>
<organism evidence="7 8">
    <name type="scientific">Thyridium curvatum</name>
    <dbReference type="NCBI Taxonomy" id="1093900"/>
    <lineage>
        <taxon>Eukaryota</taxon>
        <taxon>Fungi</taxon>
        <taxon>Dikarya</taxon>
        <taxon>Ascomycota</taxon>
        <taxon>Pezizomycotina</taxon>
        <taxon>Sordariomycetes</taxon>
        <taxon>Sordariomycetidae</taxon>
        <taxon>Thyridiales</taxon>
        <taxon>Thyridiaceae</taxon>
        <taxon>Thyridium</taxon>
    </lineage>
</organism>
<dbReference type="AlphaFoldDB" id="A0A507AUS0"/>
<keyword evidence="2" id="KW-0285">Flavoprotein</keyword>
<feature type="transmembrane region" description="Helical" evidence="6">
    <location>
        <begin position="618"/>
        <end position="641"/>
    </location>
</feature>
<dbReference type="Gene3D" id="3.50.50.60">
    <property type="entry name" value="FAD/NAD(P)-binding domain"/>
    <property type="match status" value="1"/>
</dbReference>
<comment type="similarity">
    <text evidence="1">Belongs to the FMO family.</text>
</comment>
<keyword evidence="3" id="KW-0274">FAD</keyword>
<dbReference type="GO" id="GO:0004499">
    <property type="term" value="F:N,N-dimethylaniline monooxygenase activity"/>
    <property type="evidence" value="ECO:0007669"/>
    <property type="project" value="InterPro"/>
</dbReference>
<evidence type="ECO:0008006" key="9">
    <source>
        <dbReference type="Google" id="ProtNLM"/>
    </source>
</evidence>
<gene>
    <name evidence="7" type="ORF">E0L32_005247</name>
</gene>
<dbReference type="PRINTS" id="PR00469">
    <property type="entry name" value="PNDRDTASEII"/>
</dbReference>
<evidence type="ECO:0000256" key="1">
    <source>
        <dbReference type="ARBA" id="ARBA00009183"/>
    </source>
</evidence>
<dbReference type="SUPFAM" id="SSF51905">
    <property type="entry name" value="FAD/NAD(P)-binding domain"/>
    <property type="match status" value="1"/>
</dbReference>
<dbReference type="GeneID" id="41972694"/>
<dbReference type="EMBL" id="SKBQ01000027">
    <property type="protein sequence ID" value="TPX14555.1"/>
    <property type="molecule type" value="Genomic_DNA"/>
</dbReference>
<dbReference type="InterPro" id="IPR050346">
    <property type="entry name" value="FMO-like"/>
</dbReference>
<dbReference type="GO" id="GO:0050660">
    <property type="term" value="F:flavin adenine dinucleotide binding"/>
    <property type="evidence" value="ECO:0007669"/>
    <property type="project" value="InterPro"/>
</dbReference>
<evidence type="ECO:0000256" key="2">
    <source>
        <dbReference type="ARBA" id="ARBA00022630"/>
    </source>
</evidence>
<reference evidence="7 8" key="1">
    <citation type="submission" date="2019-06" db="EMBL/GenBank/DDBJ databases">
        <title>Draft genome sequence of the filamentous fungus Phialemoniopsis curvata isolated from diesel fuel.</title>
        <authorList>
            <person name="Varaljay V.A."/>
            <person name="Lyon W.J."/>
            <person name="Crouch A.L."/>
            <person name="Drake C.E."/>
            <person name="Hollomon J.M."/>
            <person name="Nadeau L.J."/>
            <person name="Nunn H.S."/>
            <person name="Stevenson B.S."/>
            <person name="Bojanowski C.L."/>
            <person name="Crookes-Goodson W.J."/>
        </authorList>
    </citation>
    <scope>NUCLEOTIDE SEQUENCE [LARGE SCALE GENOMIC DNA]</scope>
    <source>
        <strain evidence="7 8">D216</strain>
    </source>
</reference>
<evidence type="ECO:0000256" key="3">
    <source>
        <dbReference type="ARBA" id="ARBA00022827"/>
    </source>
</evidence>
<dbReference type="Proteomes" id="UP000319257">
    <property type="component" value="Unassembled WGS sequence"/>
</dbReference>
<keyword evidence="6" id="KW-0812">Transmembrane</keyword>
<protein>
    <recommendedName>
        <fullName evidence="9">Flavin-containing monooxygenase</fullName>
    </recommendedName>
</protein>
<dbReference type="InParanoid" id="A0A507AUS0"/>
<evidence type="ECO:0000256" key="5">
    <source>
        <dbReference type="SAM" id="MobiDB-lite"/>
    </source>
</evidence>
<dbReference type="RefSeq" id="XP_030996266.1">
    <property type="nucleotide sequence ID" value="XM_031139748.1"/>
</dbReference>
<dbReference type="Pfam" id="PF00743">
    <property type="entry name" value="FMO-like"/>
    <property type="match status" value="1"/>
</dbReference>
<evidence type="ECO:0000313" key="7">
    <source>
        <dbReference type="EMBL" id="TPX14555.1"/>
    </source>
</evidence>
<keyword evidence="6" id="KW-1133">Transmembrane helix</keyword>
<feature type="compositionally biased region" description="Low complexity" evidence="5">
    <location>
        <begin position="674"/>
        <end position="683"/>
    </location>
</feature>
<feature type="transmembrane region" description="Helical" evidence="6">
    <location>
        <begin position="216"/>
        <end position="234"/>
    </location>
</feature>
<dbReference type="InterPro" id="IPR036188">
    <property type="entry name" value="FAD/NAD-bd_sf"/>
</dbReference>
<evidence type="ECO:0000313" key="8">
    <source>
        <dbReference type="Proteomes" id="UP000319257"/>
    </source>
</evidence>
<evidence type="ECO:0000256" key="6">
    <source>
        <dbReference type="SAM" id="Phobius"/>
    </source>
</evidence>
<accession>A0A507AUS0</accession>
<keyword evidence="6" id="KW-0472">Membrane</keyword>
<dbReference type="InterPro" id="IPR020946">
    <property type="entry name" value="Flavin_mOase-like"/>
</dbReference>
<dbReference type="GO" id="GO:0050661">
    <property type="term" value="F:NADP binding"/>
    <property type="evidence" value="ECO:0007669"/>
    <property type="project" value="InterPro"/>
</dbReference>
<name>A0A507AUS0_9PEZI</name>
<feature type="region of interest" description="Disordered" evidence="5">
    <location>
        <begin position="671"/>
        <end position="747"/>
    </location>
</feature>
<evidence type="ECO:0000256" key="4">
    <source>
        <dbReference type="ARBA" id="ARBA00023002"/>
    </source>
</evidence>
<dbReference type="PANTHER" id="PTHR23023">
    <property type="entry name" value="DIMETHYLANILINE MONOOXYGENASE"/>
    <property type="match status" value="1"/>
</dbReference>